<evidence type="ECO:0000313" key="3">
    <source>
        <dbReference type="Proteomes" id="UP000007304"/>
    </source>
</evidence>
<dbReference type="EMBL" id="JH226136">
    <property type="protein sequence ID" value="EHY60762.1"/>
    <property type="molecule type" value="Genomic_DNA"/>
</dbReference>
<dbReference type="eggNOG" id="ENOG502SN24">
    <property type="taxonomic scope" value="Eukaryota"/>
</dbReference>
<evidence type="ECO:0000313" key="2">
    <source>
        <dbReference type="EMBL" id="EHY60762.1"/>
    </source>
</evidence>
<dbReference type="OrthoDB" id="2906425at2759"/>
<dbReference type="AlphaFoldDB" id="H6C9P6"/>
<dbReference type="STRING" id="858893.H6C9P6"/>
<accession>H6C9P6</accession>
<dbReference type="PANTHER" id="PTHR21310:SF48">
    <property type="entry name" value="AMINOGLYCOSIDE PHOSPHOTRANSFERASE DOMAIN-CONTAINING PROTEIN"/>
    <property type="match status" value="1"/>
</dbReference>
<proteinExistence type="predicted"/>
<dbReference type="SUPFAM" id="SSF56112">
    <property type="entry name" value="Protein kinase-like (PK-like)"/>
    <property type="match status" value="1"/>
</dbReference>
<organism evidence="2 3">
    <name type="scientific">Exophiala dermatitidis (strain ATCC 34100 / CBS 525.76 / NIH/UT8656)</name>
    <name type="common">Black yeast</name>
    <name type="synonym">Wangiella dermatitidis</name>
    <dbReference type="NCBI Taxonomy" id="858893"/>
    <lineage>
        <taxon>Eukaryota</taxon>
        <taxon>Fungi</taxon>
        <taxon>Dikarya</taxon>
        <taxon>Ascomycota</taxon>
        <taxon>Pezizomycotina</taxon>
        <taxon>Eurotiomycetes</taxon>
        <taxon>Chaetothyriomycetidae</taxon>
        <taxon>Chaetothyriales</taxon>
        <taxon>Herpotrichiellaceae</taxon>
        <taxon>Exophiala</taxon>
    </lineage>
</organism>
<name>H6C9P6_EXODN</name>
<dbReference type="Pfam" id="PF01636">
    <property type="entry name" value="APH"/>
    <property type="match status" value="1"/>
</dbReference>
<gene>
    <name evidence="2" type="ORF">HMPREF1120_08706</name>
</gene>
<reference evidence="2" key="1">
    <citation type="submission" date="2011-07" db="EMBL/GenBank/DDBJ databases">
        <title>The Genome Sequence of Exophiala (Wangiella) dermatitidis NIH/UT8656.</title>
        <authorList>
            <consortium name="The Broad Institute Genome Sequencing Platform"/>
            <person name="Cuomo C."/>
            <person name="Wang Z."/>
            <person name="Hunicke-Smith S."/>
            <person name="Szanislo P.J."/>
            <person name="Earl A."/>
            <person name="Young S.K."/>
            <person name="Zeng Q."/>
            <person name="Gargeya S."/>
            <person name="Fitzgerald M."/>
            <person name="Haas B."/>
            <person name="Abouelleil A."/>
            <person name="Alvarado L."/>
            <person name="Arachchi H.M."/>
            <person name="Berlin A."/>
            <person name="Brown A."/>
            <person name="Chapman S.B."/>
            <person name="Chen Z."/>
            <person name="Dunbar C."/>
            <person name="Freedman E."/>
            <person name="Gearin G."/>
            <person name="Gellesch M."/>
            <person name="Goldberg J."/>
            <person name="Griggs A."/>
            <person name="Gujja S."/>
            <person name="Heiman D."/>
            <person name="Howarth C."/>
            <person name="Larson L."/>
            <person name="Lui A."/>
            <person name="MacDonald P.J.P."/>
            <person name="Montmayeur A."/>
            <person name="Murphy C."/>
            <person name="Neiman D."/>
            <person name="Pearson M."/>
            <person name="Priest M."/>
            <person name="Roberts A."/>
            <person name="Saif S."/>
            <person name="Shea T."/>
            <person name="Shenoy N."/>
            <person name="Sisk P."/>
            <person name="Stolte C."/>
            <person name="Sykes S."/>
            <person name="Wortman J."/>
            <person name="Nusbaum C."/>
            <person name="Birren B."/>
        </authorList>
    </citation>
    <scope>NUCLEOTIDE SEQUENCE</scope>
    <source>
        <strain evidence="2">NIH/UT8656</strain>
    </source>
</reference>
<dbReference type="PANTHER" id="PTHR21310">
    <property type="entry name" value="AMINOGLYCOSIDE PHOSPHOTRANSFERASE-RELATED-RELATED"/>
    <property type="match status" value="1"/>
</dbReference>
<dbReference type="RefSeq" id="XP_009161223.1">
    <property type="nucleotide sequence ID" value="XM_009162975.1"/>
</dbReference>
<feature type="domain" description="Aminoglycoside phosphotransferase" evidence="1">
    <location>
        <begin position="94"/>
        <end position="305"/>
    </location>
</feature>
<dbReference type="Proteomes" id="UP000007304">
    <property type="component" value="Unassembled WGS sequence"/>
</dbReference>
<evidence type="ECO:0000259" key="1">
    <source>
        <dbReference type="Pfam" id="PF01636"/>
    </source>
</evidence>
<dbReference type="VEuPathDB" id="FungiDB:HMPREF1120_08706"/>
<protein>
    <recommendedName>
        <fullName evidence="1">Aminoglycoside phosphotransferase domain-containing protein</fullName>
    </recommendedName>
</protein>
<dbReference type="CDD" id="cd05120">
    <property type="entry name" value="APH_ChoK_like"/>
    <property type="match status" value="1"/>
</dbReference>
<dbReference type="GeneID" id="20313345"/>
<keyword evidence="3" id="KW-1185">Reference proteome</keyword>
<dbReference type="Gene3D" id="3.90.1200.10">
    <property type="match status" value="1"/>
</dbReference>
<dbReference type="InParanoid" id="H6C9P6"/>
<dbReference type="InterPro" id="IPR011009">
    <property type="entry name" value="Kinase-like_dom_sf"/>
</dbReference>
<sequence>MGRYWNQFRFLPSLFSSAVGRAGSCLRLRKHRPQSCPTPFIPVPYYVPTIALPAPLPSIVEIEASTEILRERSTVKVVAIGSHYVVKYGETLNLEEGRMMVFIAQHTQIPVPRVYALFRDGKDRSFIVMERIHGQTLKETWHTFTDHKKQLIVTQLRHCIRQLRKVGSPGGYCGLDQKPLLDDIFWTPEQDCNGPFDTEADLNAAIVRKCRTSEALKHKAEFYNLVFPEVLVGHQPVLTHGDIQKKNIMIRRGDETQVVILDWEVAGWYPTYWEYASTIFAAWFEDDWYRWIPQFLETFPNEYAWYAMVAQEIG</sequence>
<dbReference type="InterPro" id="IPR002575">
    <property type="entry name" value="Aminoglycoside_PTrfase"/>
</dbReference>
<dbReference type="InterPro" id="IPR051678">
    <property type="entry name" value="AGP_Transferase"/>
</dbReference>
<dbReference type="HOGENOM" id="CLU_021768_5_1_1"/>